<reference evidence="1 2" key="1">
    <citation type="submission" date="2014-09" db="EMBL/GenBank/DDBJ databases">
        <authorList>
            <person name="Hornung B.V."/>
        </authorList>
    </citation>
    <scope>NUCLEOTIDE SEQUENCE [LARGE SCALE GENOMIC DNA]</scope>
    <source>
        <strain evidence="1 2">FRIFI</strain>
    </source>
</reference>
<dbReference type="Proteomes" id="UP000245695">
    <property type="component" value="Chromosome 1"/>
</dbReference>
<keyword evidence="1" id="KW-0808">Transferase</keyword>
<dbReference type="InterPro" id="IPR043148">
    <property type="entry name" value="TagF_C"/>
</dbReference>
<dbReference type="SUPFAM" id="SSF53756">
    <property type="entry name" value="UDP-Glycosyltransferase/glycogen phosphorylase"/>
    <property type="match status" value="1"/>
</dbReference>
<organism evidence="1 2">
    <name type="scientific">Romboutsia hominis</name>
    <dbReference type="NCBI Taxonomy" id="1507512"/>
    <lineage>
        <taxon>Bacteria</taxon>
        <taxon>Bacillati</taxon>
        <taxon>Bacillota</taxon>
        <taxon>Clostridia</taxon>
        <taxon>Peptostreptococcales</taxon>
        <taxon>Peptostreptococcaceae</taxon>
        <taxon>Romboutsia</taxon>
    </lineage>
</organism>
<dbReference type="KEGG" id="rhom:FRIFI_0707"/>
<evidence type="ECO:0000313" key="1">
    <source>
        <dbReference type="EMBL" id="CEI72253.1"/>
    </source>
</evidence>
<sequence>MNEKQRIIEILKTSIEGISYIIKNLNTDYEFMSEICIQAINTVKNSFENAKKCDGRLYNLSNSILEKLKDLNKTKDTDTLYDCQEIINMINDMIDIINKNIKEKYNIVFMPYNASMWNSLESIWKEAKEDENCNCYVVPIPYYKLIYNRNGNMDAIFTYEGDMLPKYVPITDYKTFDLEKISPDVIYIHNQYDEYNNATRVDSNYFSYNLKKYTDMLVYVTYGILGTYPISFYKDFYSFIGTREFDKVVVQSHAFADIAEYSGVAREKLLPLGSPKFDALVSSLKSNTTNDYYKNKFKGKKVFLWTTNLMKVINGRDKVLDEVEEVFNKIRNDLNYGLIYRPHPLELSYVKSRAPECYKRYKELLSSAKNTENIIIDNSPSYYEAFQISDALITDRSSVLIEYMATGKPVLIYDIELNREYYHEKVFDIFSNYIVGEDEMTVDKFIDLVVNKKDYKKDNRINALNTVLSNIDGSCGEQVHKHIKQCIENNYF</sequence>
<name>A0A2P2BPI1_9FIRM</name>
<dbReference type="GO" id="GO:0047355">
    <property type="term" value="F:CDP-glycerol glycerophosphotransferase activity"/>
    <property type="evidence" value="ECO:0007669"/>
    <property type="project" value="InterPro"/>
</dbReference>
<dbReference type="InterPro" id="IPR007554">
    <property type="entry name" value="Glycerophosphate_synth"/>
</dbReference>
<gene>
    <name evidence="1" type="ORF">FRIFI_0707</name>
</gene>
<keyword evidence="2" id="KW-1185">Reference proteome</keyword>
<dbReference type="AlphaFoldDB" id="A0A2P2BPI1"/>
<dbReference type="Pfam" id="PF04464">
    <property type="entry name" value="Glyphos_transf"/>
    <property type="match status" value="1"/>
</dbReference>
<dbReference type="RefSeq" id="WP_166504993.1">
    <property type="nucleotide sequence ID" value="NZ_LN650648.1"/>
</dbReference>
<dbReference type="Gene3D" id="3.40.50.12580">
    <property type="match status" value="1"/>
</dbReference>
<proteinExistence type="predicted"/>
<evidence type="ECO:0000313" key="2">
    <source>
        <dbReference type="Proteomes" id="UP000245695"/>
    </source>
</evidence>
<protein>
    <submittedName>
        <fullName evidence="1">CDP-glycerol:poly(Glycerophosphate) glycerophosphotransferase</fullName>
    </submittedName>
</protein>
<dbReference type="GO" id="GO:0016020">
    <property type="term" value="C:membrane"/>
    <property type="evidence" value="ECO:0007669"/>
    <property type="project" value="InterPro"/>
</dbReference>
<accession>A0A2P2BPI1</accession>
<dbReference type="EMBL" id="LN650648">
    <property type="protein sequence ID" value="CEI72253.1"/>
    <property type="molecule type" value="Genomic_DNA"/>
</dbReference>